<protein>
    <recommendedName>
        <fullName evidence="2">Maturation</fullName>
    </recommendedName>
</protein>
<evidence type="ECO:0008006" key="2">
    <source>
        <dbReference type="Google" id="ProtNLM"/>
    </source>
</evidence>
<sequence>MSQPRYRFRVTSLDTVVKGTASWNSPIPLGYFEDQSTDYFLGIPVTSWGLPYNAQSYVPQVSACKVEQTWDELHPRAKGKRTTKFTDVGDAPWYDSGGPFLNVKIETGLPTEGVVGSGMYYNLSGTQRYIGGFMTPPNEFWGSGWAETPLAFTGYSNALLPDVAAYFDRAWRQAKPKLEFANLYVFLREIGDTVPMLQTTAKNFAFRYKDTTKLIKVDTDFGSKYITKGALLRPKMGPKTVAENFINHEFGWRPFLGDIQDFARVYVDASELIKKITDENGKWVRKSVGVTKADDSRVISEVTLPHSSLSYALPCFPVGFPASFFVTPPSYKIVEREILSIHAAGKFRFYRPDFDVTLPDYSSAWHNVTRAMKIFGAEINPYHIWQAIPWTWLVDWVSNLGSFIQRMSDTIEDQVAASYFFITAHKRIERTMTINLPFASGLKTLVFTRSYSAKQRVSADSPYGFRVFWNDLSPERLAILASLGIVRRS</sequence>
<evidence type="ECO:0000313" key="1">
    <source>
        <dbReference type="EMBL" id="QDH89089.1"/>
    </source>
</evidence>
<organism evidence="1">
    <name type="scientific">Leviviridae sp</name>
    <dbReference type="NCBI Taxonomy" id="2027243"/>
    <lineage>
        <taxon>Viruses</taxon>
        <taxon>Riboviria</taxon>
        <taxon>Orthornavirae</taxon>
        <taxon>Lenarviricota</taxon>
        <taxon>Leviviricetes</taxon>
        <taxon>Norzivirales</taxon>
        <taxon>Fiersviridae</taxon>
    </lineage>
</organism>
<proteinExistence type="predicted"/>
<reference evidence="1" key="1">
    <citation type="submission" date="2019-05" db="EMBL/GenBank/DDBJ databases">
        <title>Metatranscriptomic reconstruction reveals RNA viruses with the potential to shape carbon cycling in soil.</title>
        <authorList>
            <person name="Starr E.P."/>
            <person name="Nuccio E."/>
            <person name="Pett-Ridge J."/>
            <person name="Banfield J.F."/>
            <person name="Firestone M.K."/>
        </authorList>
    </citation>
    <scope>NUCLEOTIDE SEQUENCE</scope>
    <source>
        <strain evidence="1">H4_Bulk_Litter_22_scaffold_251</strain>
    </source>
</reference>
<accession>A0A514D652</accession>
<dbReference type="EMBL" id="MN034590">
    <property type="protein sequence ID" value="QDH89089.1"/>
    <property type="molecule type" value="Genomic_RNA"/>
</dbReference>
<gene>
    <name evidence="1" type="ORF">H4BulkLitter22251_000004</name>
</gene>
<name>A0A514D652_9VIRU</name>